<dbReference type="Proteomes" id="UP000663874">
    <property type="component" value="Unassembled WGS sequence"/>
</dbReference>
<evidence type="ECO:0000313" key="5">
    <source>
        <dbReference type="Proteomes" id="UP000663889"/>
    </source>
</evidence>
<sequence length="92" mass="10671">MPWLNEIEVKTCVTYTPRVTNQLLTTNLNSIFVIDTEIPSGMCLTDRQIELLSKIKNILKIEYNPHRNKLILFIHIPPGQFGEAICFKWALK</sequence>
<accession>A0A815S8C6</accession>
<reference evidence="2" key="1">
    <citation type="submission" date="2021-02" db="EMBL/GenBank/DDBJ databases">
        <authorList>
            <person name="Nowell W R."/>
        </authorList>
    </citation>
    <scope>NUCLEOTIDE SEQUENCE</scope>
</reference>
<evidence type="ECO:0000313" key="4">
    <source>
        <dbReference type="EMBL" id="CAF4118909.1"/>
    </source>
</evidence>
<dbReference type="AlphaFoldDB" id="A0A815S8C6"/>
<organism evidence="2 5">
    <name type="scientific">Rotaria sordida</name>
    <dbReference type="NCBI Taxonomy" id="392033"/>
    <lineage>
        <taxon>Eukaryota</taxon>
        <taxon>Metazoa</taxon>
        <taxon>Spiralia</taxon>
        <taxon>Gnathifera</taxon>
        <taxon>Rotifera</taxon>
        <taxon>Eurotatoria</taxon>
        <taxon>Bdelloidea</taxon>
        <taxon>Philodinida</taxon>
        <taxon>Philodinidae</taxon>
        <taxon>Rotaria</taxon>
    </lineage>
</organism>
<protein>
    <submittedName>
        <fullName evidence="2">Uncharacterized protein</fullName>
    </submittedName>
</protein>
<dbReference type="Proteomes" id="UP000663889">
    <property type="component" value="Unassembled WGS sequence"/>
</dbReference>
<dbReference type="EMBL" id="CAJNOO010004601">
    <property type="protein sequence ID" value="CAF1387053.1"/>
    <property type="molecule type" value="Genomic_DNA"/>
</dbReference>
<name>A0A815S8C6_9BILA</name>
<dbReference type="Proteomes" id="UP000663882">
    <property type="component" value="Unassembled WGS sequence"/>
</dbReference>
<dbReference type="EMBL" id="CAJOBE010001157">
    <property type="protein sequence ID" value="CAF3719731.1"/>
    <property type="molecule type" value="Genomic_DNA"/>
</dbReference>
<comment type="caution">
    <text evidence="2">The sequence shown here is derived from an EMBL/GenBank/DDBJ whole genome shotgun (WGS) entry which is preliminary data.</text>
</comment>
<dbReference type="EMBL" id="CAJNOU010005784">
    <property type="protein sequence ID" value="CAF1488501.1"/>
    <property type="molecule type" value="Genomic_DNA"/>
</dbReference>
<gene>
    <name evidence="3" type="ORF">FNK824_LOCUS10392</name>
    <name evidence="4" type="ORF">OTI717_LOCUS34808</name>
    <name evidence="1" type="ORF">RFH988_LOCUS34147</name>
    <name evidence="2" type="ORF">SEV965_LOCUS35451</name>
</gene>
<dbReference type="Proteomes" id="UP000663823">
    <property type="component" value="Unassembled WGS sequence"/>
</dbReference>
<dbReference type="OrthoDB" id="10593894at2759"/>
<dbReference type="EMBL" id="CAJOAX010012789">
    <property type="protein sequence ID" value="CAF4118909.1"/>
    <property type="molecule type" value="Genomic_DNA"/>
</dbReference>
<dbReference type="Gene3D" id="2.60.40.690">
    <property type="entry name" value="Alpha-macroglobulin, receptor-binding domain"/>
    <property type="match status" value="1"/>
</dbReference>
<dbReference type="InterPro" id="IPR036595">
    <property type="entry name" value="A-macroglobulin_rcpt-bd_sf"/>
</dbReference>
<dbReference type="GO" id="GO:0005576">
    <property type="term" value="C:extracellular region"/>
    <property type="evidence" value="ECO:0007669"/>
    <property type="project" value="InterPro"/>
</dbReference>
<evidence type="ECO:0000313" key="3">
    <source>
        <dbReference type="EMBL" id="CAF3719731.1"/>
    </source>
</evidence>
<evidence type="ECO:0000313" key="1">
    <source>
        <dbReference type="EMBL" id="CAF1387053.1"/>
    </source>
</evidence>
<evidence type="ECO:0000313" key="2">
    <source>
        <dbReference type="EMBL" id="CAF1488501.1"/>
    </source>
</evidence>
<proteinExistence type="predicted"/>